<reference evidence="2 3" key="1">
    <citation type="journal article" date="2016" name="Nat. Commun.">
        <title>Thousands of microbial genomes shed light on interconnected biogeochemical processes in an aquifer system.</title>
        <authorList>
            <person name="Anantharaman K."/>
            <person name="Brown C.T."/>
            <person name="Hug L.A."/>
            <person name="Sharon I."/>
            <person name="Castelle C.J."/>
            <person name="Probst A.J."/>
            <person name="Thomas B.C."/>
            <person name="Singh A."/>
            <person name="Wilkins M.J."/>
            <person name="Karaoz U."/>
            <person name="Brodie E.L."/>
            <person name="Williams K.H."/>
            <person name="Hubbard S.S."/>
            <person name="Banfield J.F."/>
        </authorList>
    </citation>
    <scope>NUCLEOTIDE SEQUENCE [LARGE SCALE GENOMIC DNA]</scope>
</reference>
<dbReference type="Pfam" id="PF05137">
    <property type="entry name" value="PilN"/>
    <property type="match status" value="1"/>
</dbReference>
<dbReference type="EMBL" id="MFDE01000014">
    <property type="protein sequence ID" value="OGE38728.1"/>
    <property type="molecule type" value="Genomic_DNA"/>
</dbReference>
<evidence type="ECO:0000313" key="2">
    <source>
        <dbReference type="EMBL" id="OGE38728.1"/>
    </source>
</evidence>
<dbReference type="Proteomes" id="UP000176527">
    <property type="component" value="Unassembled WGS sequence"/>
</dbReference>
<comment type="caution">
    <text evidence="2">The sequence shown here is derived from an EMBL/GenBank/DDBJ whole genome shotgun (WGS) entry which is preliminary data.</text>
</comment>
<dbReference type="AlphaFoldDB" id="A0A1F5KCV5"/>
<sequence>MPKNENQIKLNIDLLRPQGEPKKIAVRLIHWVLSAGRYLIIFVEILVLAAFVSRFKLDNDISENQDEIDEKILFVQSFKGNEDIIRKFQSQIKFIKSLKAERVDYINFMDKIAAQTPGGVTLSNMGFQGSAGKISLKVTGVAQNNDQLATLVFGLKSDPAFSGVNLGSISLDQGIINFNIDLGVIGKGSSI</sequence>
<organism evidence="2 3">
    <name type="scientific">Candidatus Daviesbacteria bacterium RIFCSPHIGHO2_12_FULL_37_11</name>
    <dbReference type="NCBI Taxonomy" id="1797777"/>
    <lineage>
        <taxon>Bacteria</taxon>
        <taxon>Candidatus Daviesiibacteriota</taxon>
    </lineage>
</organism>
<evidence type="ECO:0000256" key="1">
    <source>
        <dbReference type="SAM" id="Phobius"/>
    </source>
</evidence>
<gene>
    <name evidence="2" type="ORF">A3F00_03605</name>
</gene>
<dbReference type="InterPro" id="IPR007813">
    <property type="entry name" value="PilN"/>
</dbReference>
<accession>A0A1F5KCV5</accession>
<protein>
    <submittedName>
        <fullName evidence="2">Uncharacterized protein</fullName>
    </submittedName>
</protein>
<feature type="transmembrane region" description="Helical" evidence="1">
    <location>
        <begin position="28"/>
        <end position="52"/>
    </location>
</feature>
<evidence type="ECO:0000313" key="3">
    <source>
        <dbReference type="Proteomes" id="UP000176527"/>
    </source>
</evidence>
<proteinExistence type="predicted"/>
<keyword evidence="1" id="KW-0812">Transmembrane</keyword>
<keyword evidence="1" id="KW-1133">Transmembrane helix</keyword>
<keyword evidence="1" id="KW-0472">Membrane</keyword>
<name>A0A1F5KCV5_9BACT</name>